<dbReference type="InterPro" id="IPR023796">
    <property type="entry name" value="Serpin_dom"/>
</dbReference>
<dbReference type="SUPFAM" id="SSF56574">
    <property type="entry name" value="Serpins"/>
    <property type="match status" value="1"/>
</dbReference>
<protein>
    <recommendedName>
        <fullName evidence="5">Serpin domain-containing protein</fullName>
    </recommendedName>
</protein>
<evidence type="ECO:0000256" key="3">
    <source>
        <dbReference type="ARBA" id="ARBA00022900"/>
    </source>
</evidence>
<evidence type="ECO:0000259" key="5">
    <source>
        <dbReference type="SMART" id="SM00093"/>
    </source>
</evidence>
<comment type="similarity">
    <text evidence="1 4">Belongs to the serpin family.</text>
</comment>
<dbReference type="InterPro" id="IPR023795">
    <property type="entry name" value="Serpin_CS"/>
</dbReference>
<dbReference type="Gene3D" id="3.30.497.10">
    <property type="entry name" value="Antithrombin, subunit I, domain 2"/>
    <property type="match status" value="1"/>
</dbReference>
<evidence type="ECO:0000256" key="1">
    <source>
        <dbReference type="ARBA" id="ARBA00009500"/>
    </source>
</evidence>
<evidence type="ECO:0000256" key="4">
    <source>
        <dbReference type="RuleBase" id="RU000411"/>
    </source>
</evidence>
<evidence type="ECO:0000313" key="6">
    <source>
        <dbReference type="EMBL" id="CAI6368280.1"/>
    </source>
</evidence>
<gene>
    <name evidence="6" type="ORF">MEUPH1_LOCUS22658</name>
</gene>
<accession>A0AAV0XIQ2</accession>
<dbReference type="PROSITE" id="PS00284">
    <property type="entry name" value="SERPIN"/>
    <property type="match status" value="1"/>
</dbReference>
<dbReference type="Gene3D" id="2.30.39.10">
    <property type="entry name" value="Alpha-1-antitrypsin, domain 1"/>
    <property type="match status" value="1"/>
</dbReference>
<evidence type="ECO:0000313" key="7">
    <source>
        <dbReference type="Proteomes" id="UP001160148"/>
    </source>
</evidence>
<dbReference type="CDD" id="cd00172">
    <property type="entry name" value="serpin"/>
    <property type="match status" value="1"/>
</dbReference>
<keyword evidence="2" id="KW-0646">Protease inhibitor</keyword>
<dbReference type="GO" id="GO:0005615">
    <property type="term" value="C:extracellular space"/>
    <property type="evidence" value="ECO:0007669"/>
    <property type="project" value="InterPro"/>
</dbReference>
<dbReference type="PANTHER" id="PTHR11461">
    <property type="entry name" value="SERINE PROTEASE INHIBITOR, SERPIN"/>
    <property type="match status" value="1"/>
</dbReference>
<organism evidence="6 7">
    <name type="scientific">Macrosiphum euphorbiae</name>
    <name type="common">potato aphid</name>
    <dbReference type="NCBI Taxonomy" id="13131"/>
    <lineage>
        <taxon>Eukaryota</taxon>
        <taxon>Metazoa</taxon>
        <taxon>Ecdysozoa</taxon>
        <taxon>Arthropoda</taxon>
        <taxon>Hexapoda</taxon>
        <taxon>Insecta</taxon>
        <taxon>Pterygota</taxon>
        <taxon>Neoptera</taxon>
        <taxon>Paraneoptera</taxon>
        <taxon>Hemiptera</taxon>
        <taxon>Sternorrhyncha</taxon>
        <taxon>Aphidomorpha</taxon>
        <taxon>Aphidoidea</taxon>
        <taxon>Aphididae</taxon>
        <taxon>Macrosiphini</taxon>
        <taxon>Macrosiphum</taxon>
    </lineage>
</organism>
<dbReference type="InterPro" id="IPR042185">
    <property type="entry name" value="Serpin_sf_2"/>
</dbReference>
<dbReference type="Proteomes" id="UP001160148">
    <property type="component" value="Unassembled WGS sequence"/>
</dbReference>
<dbReference type="SMART" id="SM00093">
    <property type="entry name" value="SERPIN"/>
    <property type="match status" value="1"/>
</dbReference>
<dbReference type="InterPro" id="IPR042178">
    <property type="entry name" value="Serpin_sf_1"/>
</dbReference>
<dbReference type="AlphaFoldDB" id="A0AAV0XIQ2"/>
<dbReference type="PANTHER" id="PTHR11461:SF211">
    <property type="entry name" value="GH10112P-RELATED"/>
    <property type="match status" value="1"/>
</dbReference>
<dbReference type="GO" id="GO:0004867">
    <property type="term" value="F:serine-type endopeptidase inhibitor activity"/>
    <property type="evidence" value="ECO:0007669"/>
    <property type="project" value="UniProtKB-KW"/>
</dbReference>
<name>A0AAV0XIQ2_9HEMI</name>
<evidence type="ECO:0000256" key="2">
    <source>
        <dbReference type="ARBA" id="ARBA00022690"/>
    </source>
</evidence>
<reference evidence="6 7" key="1">
    <citation type="submission" date="2023-01" db="EMBL/GenBank/DDBJ databases">
        <authorList>
            <person name="Whitehead M."/>
        </authorList>
    </citation>
    <scope>NUCLEOTIDE SEQUENCE [LARGE SCALE GENOMIC DNA]</scope>
</reference>
<feature type="domain" description="Serpin" evidence="5">
    <location>
        <begin position="53"/>
        <end position="411"/>
    </location>
</feature>
<dbReference type="InterPro" id="IPR000215">
    <property type="entry name" value="Serpin_fam"/>
</dbReference>
<keyword evidence="3" id="KW-0722">Serine protease inhibitor</keyword>
<keyword evidence="7" id="KW-1185">Reference proteome</keyword>
<comment type="caution">
    <text evidence="6">The sequence shown here is derived from an EMBL/GenBank/DDBJ whole genome shotgun (WGS) entry which is preliminary data.</text>
</comment>
<sequence length="412" mass="47682">MKSTQNKIKSPFFTQFREEKSHHLRFSDLSDKKIVPLTANLETLRSTVHNFSFSMYKEVAKTETGNIFYSPFGIHLIMFMASTGAASKTFDEIVATIHLNETSWKTDETLEAYRKLLDYLTSANDNLKLATGMFVDTNFDVKDSFVENSKKYLKSSMEKLDFRNGPEQQRQYLNNWVLIQTKNKIKDFFSCKGSITKDTDLVLVNAVHFKSDWAYKFEYVYDDFFYVTPINKVTVKMMTLTRHFQYFHDKVLKFKALELPYKHHAFKMIILLPDDKDGLNNLENNFSKFKLHEISEKMTQRNIDVKLPRFKIEKSLELDKTLSNLGCPTMFTPGAANFSNIDEDGKLYVTKVSHKAYIDVDEDGTEAAAVTSVPGLCYASPSKDFFVDHPFIFFISTMSNFILFVGRMTKID</sequence>
<dbReference type="Pfam" id="PF00079">
    <property type="entry name" value="Serpin"/>
    <property type="match status" value="1"/>
</dbReference>
<dbReference type="InterPro" id="IPR036186">
    <property type="entry name" value="Serpin_sf"/>
</dbReference>
<proteinExistence type="inferred from homology"/>
<dbReference type="EMBL" id="CARXXK010000005">
    <property type="protein sequence ID" value="CAI6368280.1"/>
    <property type="molecule type" value="Genomic_DNA"/>
</dbReference>